<name>A0A2A9E3A9_9MICO</name>
<dbReference type="InterPro" id="IPR023210">
    <property type="entry name" value="NADP_OxRdtase_dom"/>
</dbReference>
<evidence type="ECO:0000313" key="3">
    <source>
        <dbReference type="Proteomes" id="UP000225548"/>
    </source>
</evidence>
<accession>A0A2A9E3A9</accession>
<feature type="domain" description="NADP-dependent oxidoreductase" evidence="1">
    <location>
        <begin position="16"/>
        <end position="311"/>
    </location>
</feature>
<dbReference type="Proteomes" id="UP000225548">
    <property type="component" value="Unassembled WGS sequence"/>
</dbReference>
<organism evidence="2 3">
    <name type="scientific">Sanguibacter antarcticus</name>
    <dbReference type="NCBI Taxonomy" id="372484"/>
    <lineage>
        <taxon>Bacteria</taxon>
        <taxon>Bacillati</taxon>
        <taxon>Actinomycetota</taxon>
        <taxon>Actinomycetes</taxon>
        <taxon>Micrococcales</taxon>
        <taxon>Sanguibacteraceae</taxon>
        <taxon>Sanguibacter</taxon>
    </lineage>
</organism>
<dbReference type="Pfam" id="PF00248">
    <property type="entry name" value="Aldo_ket_red"/>
    <property type="match status" value="1"/>
</dbReference>
<dbReference type="GO" id="GO:0005829">
    <property type="term" value="C:cytosol"/>
    <property type="evidence" value="ECO:0007669"/>
    <property type="project" value="TreeGrafter"/>
</dbReference>
<dbReference type="RefSeq" id="WP_098454550.1">
    <property type="nucleotide sequence ID" value="NZ_PDJG01000001.1"/>
</dbReference>
<dbReference type="AlphaFoldDB" id="A0A2A9E3A9"/>
<reference evidence="2 3" key="1">
    <citation type="submission" date="2017-10" db="EMBL/GenBank/DDBJ databases">
        <title>Sequencing the genomes of 1000 actinobacteria strains.</title>
        <authorList>
            <person name="Klenk H.-P."/>
        </authorList>
    </citation>
    <scope>NUCLEOTIDE SEQUENCE [LARGE SCALE GENOMIC DNA]</scope>
    <source>
        <strain evidence="2 3">DSM 18966</strain>
    </source>
</reference>
<dbReference type="Gene3D" id="3.20.20.100">
    <property type="entry name" value="NADP-dependent oxidoreductase domain"/>
    <property type="match status" value="1"/>
</dbReference>
<dbReference type="PANTHER" id="PTHR43364">
    <property type="entry name" value="NADH-SPECIFIC METHYLGLYOXAL REDUCTASE-RELATED"/>
    <property type="match status" value="1"/>
</dbReference>
<sequence>MEQRRVGRTGLHVSLLGLGTMSWGLDTDAQDAGEQLRDFCEAGGTFVDTAASYSSGASEEIIGTLLGAVVGRDEVVLCTKGGIRATPSGRVVDASRGGLIGSLDASLKRLGTDHVDLYLVQAPDPHTPLEETVSAMRHIVTSGRARYVGLSNHTAWQTGFAAAMLPAHGDAELAAVEVEHSLLERAIERDVVPAVEALGTGLVAWSALGRGVLTGKYRRSLPADSRGASRHLAGFVEPYLDDRASSIVDAVCTAAHGLGRAPLEVALAWVLERPYVACALVGARTPAQLREALSALDLDLPHAVATALDDVSSLDSEASPGT</sequence>
<dbReference type="SUPFAM" id="SSF51430">
    <property type="entry name" value="NAD(P)-linked oxidoreductase"/>
    <property type="match status" value="1"/>
</dbReference>
<gene>
    <name evidence="2" type="ORF">ATL42_1193</name>
</gene>
<evidence type="ECO:0000313" key="2">
    <source>
        <dbReference type="EMBL" id="PFG33324.1"/>
    </source>
</evidence>
<evidence type="ECO:0000259" key="1">
    <source>
        <dbReference type="Pfam" id="PF00248"/>
    </source>
</evidence>
<dbReference type="InterPro" id="IPR020471">
    <property type="entry name" value="AKR"/>
</dbReference>
<proteinExistence type="predicted"/>
<protein>
    <submittedName>
        <fullName evidence="2">Aryl-alcohol dehydrogenase-like predicted oxidoreductase</fullName>
    </submittedName>
</protein>
<dbReference type="OrthoDB" id="9768793at2"/>
<dbReference type="EMBL" id="PDJG01000001">
    <property type="protein sequence ID" value="PFG33324.1"/>
    <property type="molecule type" value="Genomic_DNA"/>
</dbReference>
<keyword evidence="3" id="KW-1185">Reference proteome</keyword>
<dbReference type="PANTHER" id="PTHR43364:SF18">
    <property type="entry name" value="OXIDOREDUCTASE"/>
    <property type="match status" value="1"/>
</dbReference>
<dbReference type="GO" id="GO:0016491">
    <property type="term" value="F:oxidoreductase activity"/>
    <property type="evidence" value="ECO:0007669"/>
    <property type="project" value="InterPro"/>
</dbReference>
<dbReference type="PRINTS" id="PR00069">
    <property type="entry name" value="ALDKETRDTASE"/>
</dbReference>
<dbReference type="InterPro" id="IPR050523">
    <property type="entry name" value="AKR_Detox_Biosynth"/>
</dbReference>
<comment type="caution">
    <text evidence="2">The sequence shown here is derived from an EMBL/GenBank/DDBJ whole genome shotgun (WGS) entry which is preliminary data.</text>
</comment>
<dbReference type="InterPro" id="IPR036812">
    <property type="entry name" value="NAD(P)_OxRdtase_dom_sf"/>
</dbReference>